<dbReference type="RefSeq" id="WP_123710909.1">
    <property type="nucleotide sequence ID" value="NZ_RKHR01000003.1"/>
</dbReference>
<dbReference type="Pfam" id="PF02515">
    <property type="entry name" value="CoA_transf_3"/>
    <property type="match status" value="1"/>
</dbReference>
<dbReference type="SUPFAM" id="SSF89796">
    <property type="entry name" value="CoA-transferase family III (CaiB/BaiF)"/>
    <property type="match status" value="1"/>
</dbReference>
<dbReference type="Gene3D" id="3.30.1540.10">
    <property type="entry name" value="formyl-coa transferase, domain 3"/>
    <property type="match status" value="1"/>
</dbReference>
<dbReference type="Gene3D" id="3.40.50.10540">
    <property type="entry name" value="Crotonobetainyl-coa:carnitine coa-transferase, domain 1"/>
    <property type="match status" value="1"/>
</dbReference>
<dbReference type="OrthoDB" id="9058532at2"/>
<sequence length="381" mass="40434">MGPLSGFRIIEMAGIGPGPFAGMLLSDMGAEVIRIDRTSANMMSMGANPADICARGRQSIAVNLKDPEGIETVLRLVETADAIFEGFRPGVMEKLGLGPDVCAARNEKIVYGRMTGWGQTGPLSKAAGHDINYIAITGALDAIGTAESGPVAPLNLVGDFGGGSMYLVTGMLAALLEASRSGKGQVVDAAITDGVISLMSTMAGFQAMGIWDNERENNILDGGAHYYDTYECSDGRWVSVGSIEPQFYALLAKLLEVDLGEPGFETQFDKASWPKYKQRIADKFKTKTQAQWCEVMEGTDVCFAPVLNQSEASSHPHNVSRQSHIDIEGIKQSAPAPRFSRTVSEVQGPAVAAGENTDELLQGLGLDAEQIGKLRAAGIVS</sequence>
<keyword evidence="2" id="KW-1185">Reference proteome</keyword>
<dbReference type="InterPro" id="IPR003673">
    <property type="entry name" value="CoA-Trfase_fam_III"/>
</dbReference>
<dbReference type="AlphaFoldDB" id="A0A3N2E055"/>
<dbReference type="PANTHER" id="PTHR48228:SF5">
    <property type="entry name" value="ALPHA-METHYLACYL-COA RACEMASE"/>
    <property type="match status" value="1"/>
</dbReference>
<evidence type="ECO:0000313" key="1">
    <source>
        <dbReference type="EMBL" id="ROS04955.1"/>
    </source>
</evidence>
<dbReference type="InterPro" id="IPR023606">
    <property type="entry name" value="CoA-Trfase_III_dom_1_sf"/>
</dbReference>
<gene>
    <name evidence="1" type="ORF">EDC56_0472</name>
</gene>
<accession>A0A3N2E055</accession>
<dbReference type="InterPro" id="IPR050509">
    <property type="entry name" value="CoA-transferase_III"/>
</dbReference>
<dbReference type="EMBL" id="RKHR01000003">
    <property type="protein sequence ID" value="ROS04955.1"/>
    <property type="molecule type" value="Genomic_DNA"/>
</dbReference>
<dbReference type="InterPro" id="IPR044855">
    <property type="entry name" value="CoA-Trfase_III_dom3_sf"/>
</dbReference>
<protein>
    <submittedName>
        <fullName evidence="1">Alpha-methylacyl-CoA racemase</fullName>
    </submittedName>
</protein>
<proteinExistence type="predicted"/>
<dbReference type="Proteomes" id="UP000275394">
    <property type="component" value="Unassembled WGS sequence"/>
</dbReference>
<dbReference type="PANTHER" id="PTHR48228">
    <property type="entry name" value="SUCCINYL-COA--D-CITRAMALATE COA-TRANSFERASE"/>
    <property type="match status" value="1"/>
</dbReference>
<comment type="caution">
    <text evidence="1">The sequence shown here is derived from an EMBL/GenBank/DDBJ whole genome shotgun (WGS) entry which is preliminary data.</text>
</comment>
<organism evidence="1 2">
    <name type="scientific">Sinobacterium caligoides</name>
    <dbReference type="NCBI Taxonomy" id="933926"/>
    <lineage>
        <taxon>Bacteria</taxon>
        <taxon>Pseudomonadati</taxon>
        <taxon>Pseudomonadota</taxon>
        <taxon>Gammaproteobacteria</taxon>
        <taxon>Cellvibrionales</taxon>
        <taxon>Spongiibacteraceae</taxon>
        <taxon>Sinobacterium</taxon>
    </lineage>
</organism>
<evidence type="ECO:0000313" key="2">
    <source>
        <dbReference type="Proteomes" id="UP000275394"/>
    </source>
</evidence>
<name>A0A3N2E055_9GAMM</name>
<reference evidence="1 2" key="1">
    <citation type="submission" date="2018-11" db="EMBL/GenBank/DDBJ databases">
        <title>Genomic Encyclopedia of Type Strains, Phase IV (KMG-IV): sequencing the most valuable type-strain genomes for metagenomic binning, comparative biology and taxonomic classification.</title>
        <authorList>
            <person name="Goeker M."/>
        </authorList>
    </citation>
    <scope>NUCLEOTIDE SEQUENCE [LARGE SCALE GENOMIC DNA]</scope>
    <source>
        <strain evidence="1 2">DSM 100316</strain>
    </source>
</reference>
<dbReference type="GO" id="GO:0003824">
    <property type="term" value="F:catalytic activity"/>
    <property type="evidence" value="ECO:0007669"/>
    <property type="project" value="InterPro"/>
</dbReference>